<sequence length="872" mass="95895">MSRISREALFGFAAIILLQSLASHAYTLDEDLKAKAEEVMSSVEEKMAQFEKETRDYMMAGTSEIKRVLFGGAEDSEVGASEPANATASAKDDSPKTTVMPNTTSANVETALAVKEGENLEGTDDEDEEDDEIVEEDFPFIGPGMFANLFGAQLPSMFNMMQASRPWWQGKNVCVSRQEKNETKDESEIGSGPEQVIMMGVSQFTSCKQTPSKYVCTTVVSQPGLSKTSTVTYQCCQGFRKTSKSQACAKVEEKPVADVLSEMGAKMFESLVRSTGLDEKLDAQNMTLFVPTDDAIKKYRENLGSDNRVDALKKGSNDPMLANDDPSFTNEIPRTQRQLDGRSSELNNKDMVLAQTTPGLIELADFTNEKMLLSEHNSTLRLNVYPGRKGPVVTVNCALITSADNYATNSIMHMVDRVNPNVNSNLVQLLDRPEFSEFKKLLESNGLLERLSEEGPFTVFAPTNEAIFKLDSGLRAKYGRGEACIQTVLKHHILGHTLCASAANNGSRISTVNLANDWLHIHMDESGNVVLDDKARIVASDMVATNGVLHALDKILSPKNAKPVSDLLASSNHSTWLELMERAGVIEELNNAENLTMFTPSEAALNKSKDVLDAMDEAALRDVIMYHAAKRPCGSKADEVLESFLPSAKLRVNTYSNLPLFSRLGSSITVECARIVKKEGKACNSAVYEIDEVLIPPNGTVLQVIQSDPQLTILKEMIEGTDLENQLKSLSEKNYTFLAPTNAAFEKLAERTRKMLLEVKDFADQVLKRHVIQDVMCCSGVVPVPWPFTKTVETISGKVLEVNRDRSDRVTFSGNRVTTCDRLATDGIVHHVSNVFMSRDALPPELGGEDHSSKTSSVIFSHDGQEIRLYGV</sequence>
<evidence type="ECO:0000313" key="5">
    <source>
        <dbReference type="Proteomes" id="UP000291343"/>
    </source>
</evidence>
<comment type="caution">
    <text evidence="4">The sequence shown here is derived from an EMBL/GenBank/DDBJ whole genome shotgun (WGS) entry which is preliminary data.</text>
</comment>
<dbReference type="InterPro" id="IPR000782">
    <property type="entry name" value="FAS1_domain"/>
</dbReference>
<feature type="domain" description="FAS1" evidence="3">
    <location>
        <begin position="698"/>
        <end position="836"/>
    </location>
</feature>
<dbReference type="SMR" id="A0A482WHS3"/>
<dbReference type="STRING" id="195883.A0A482WHS3"/>
<dbReference type="InParanoid" id="A0A482WHS3"/>
<dbReference type="Proteomes" id="UP000291343">
    <property type="component" value="Unassembled WGS sequence"/>
</dbReference>
<keyword evidence="5" id="KW-1185">Reference proteome</keyword>
<feature type="chain" id="PRO_5019819500" description="FAS1 domain-containing protein" evidence="2">
    <location>
        <begin position="26"/>
        <end position="872"/>
    </location>
</feature>
<gene>
    <name evidence="4" type="ORF">LSTR_LSTR011468</name>
</gene>
<reference evidence="4 5" key="1">
    <citation type="journal article" date="2017" name="Gigascience">
        <title>Genome sequence of the small brown planthopper, Laodelphax striatellus.</title>
        <authorList>
            <person name="Zhu J."/>
            <person name="Jiang F."/>
            <person name="Wang X."/>
            <person name="Yang P."/>
            <person name="Bao Y."/>
            <person name="Zhao W."/>
            <person name="Wang W."/>
            <person name="Lu H."/>
            <person name="Wang Q."/>
            <person name="Cui N."/>
            <person name="Li J."/>
            <person name="Chen X."/>
            <person name="Luo L."/>
            <person name="Yu J."/>
            <person name="Kang L."/>
            <person name="Cui F."/>
        </authorList>
    </citation>
    <scope>NUCLEOTIDE SEQUENCE [LARGE SCALE GENOMIC DNA]</scope>
    <source>
        <strain evidence="4">Lst14</strain>
    </source>
</reference>
<dbReference type="SUPFAM" id="SSF82153">
    <property type="entry name" value="FAS1 domain"/>
    <property type="match status" value="4"/>
</dbReference>
<feature type="domain" description="FAS1" evidence="3">
    <location>
        <begin position="252"/>
        <end position="419"/>
    </location>
</feature>
<feature type="compositionally biased region" description="Polar residues" evidence="1">
    <location>
        <begin position="96"/>
        <end position="108"/>
    </location>
</feature>
<dbReference type="GO" id="GO:0030198">
    <property type="term" value="P:extracellular matrix organization"/>
    <property type="evidence" value="ECO:0007669"/>
    <property type="project" value="TreeGrafter"/>
</dbReference>
<accession>A0A482WHS3</accession>
<dbReference type="GO" id="GO:0050839">
    <property type="term" value="F:cell adhesion molecule binding"/>
    <property type="evidence" value="ECO:0007669"/>
    <property type="project" value="TreeGrafter"/>
</dbReference>
<dbReference type="Gene3D" id="2.30.180.10">
    <property type="entry name" value="FAS1 domain"/>
    <property type="match status" value="4"/>
</dbReference>
<dbReference type="GO" id="GO:0007155">
    <property type="term" value="P:cell adhesion"/>
    <property type="evidence" value="ECO:0007669"/>
    <property type="project" value="TreeGrafter"/>
</dbReference>
<feature type="compositionally biased region" description="Acidic residues" evidence="1">
    <location>
        <begin position="119"/>
        <end position="131"/>
    </location>
</feature>
<dbReference type="SMART" id="SM00554">
    <property type="entry name" value="FAS1"/>
    <property type="match status" value="4"/>
</dbReference>
<organism evidence="4 5">
    <name type="scientific">Laodelphax striatellus</name>
    <name type="common">Small brown planthopper</name>
    <name type="synonym">Delphax striatella</name>
    <dbReference type="NCBI Taxonomy" id="195883"/>
    <lineage>
        <taxon>Eukaryota</taxon>
        <taxon>Metazoa</taxon>
        <taxon>Ecdysozoa</taxon>
        <taxon>Arthropoda</taxon>
        <taxon>Hexapoda</taxon>
        <taxon>Insecta</taxon>
        <taxon>Pterygota</taxon>
        <taxon>Neoptera</taxon>
        <taxon>Paraneoptera</taxon>
        <taxon>Hemiptera</taxon>
        <taxon>Auchenorrhyncha</taxon>
        <taxon>Fulgoroidea</taxon>
        <taxon>Delphacidae</taxon>
        <taxon>Criomorphinae</taxon>
        <taxon>Laodelphax</taxon>
    </lineage>
</organism>
<evidence type="ECO:0000313" key="4">
    <source>
        <dbReference type="EMBL" id="RZF32822.1"/>
    </source>
</evidence>
<dbReference type="PANTHER" id="PTHR10900:SF77">
    <property type="entry name" value="FI19380P1"/>
    <property type="match status" value="1"/>
</dbReference>
<keyword evidence="2" id="KW-0732">Signal</keyword>
<dbReference type="PANTHER" id="PTHR10900">
    <property type="entry name" value="PERIOSTIN-RELATED"/>
    <property type="match status" value="1"/>
</dbReference>
<evidence type="ECO:0000256" key="1">
    <source>
        <dbReference type="SAM" id="MobiDB-lite"/>
    </source>
</evidence>
<evidence type="ECO:0000259" key="3">
    <source>
        <dbReference type="PROSITE" id="PS50213"/>
    </source>
</evidence>
<dbReference type="FunCoup" id="A0A482WHS3">
    <property type="interactions" value="41"/>
</dbReference>
<feature type="region of interest" description="Disordered" evidence="1">
    <location>
        <begin position="76"/>
        <end position="131"/>
    </location>
</feature>
<dbReference type="InterPro" id="IPR050904">
    <property type="entry name" value="Adhesion/Biosynth-related"/>
</dbReference>
<dbReference type="FunFam" id="2.30.180.10:FF:000032">
    <property type="entry name" value="Fasciclin domain-containing protein, putative"/>
    <property type="match status" value="1"/>
</dbReference>
<dbReference type="OrthoDB" id="286301at2759"/>
<dbReference type="PROSITE" id="PS50213">
    <property type="entry name" value="FAS1"/>
    <property type="match status" value="4"/>
</dbReference>
<evidence type="ECO:0000256" key="2">
    <source>
        <dbReference type="SAM" id="SignalP"/>
    </source>
</evidence>
<feature type="region of interest" description="Disordered" evidence="1">
    <location>
        <begin position="308"/>
        <end position="329"/>
    </location>
</feature>
<dbReference type="GO" id="GO:0031012">
    <property type="term" value="C:extracellular matrix"/>
    <property type="evidence" value="ECO:0007669"/>
    <property type="project" value="TreeGrafter"/>
</dbReference>
<dbReference type="AlphaFoldDB" id="A0A482WHS3"/>
<proteinExistence type="predicted"/>
<dbReference type="Pfam" id="PF02469">
    <property type="entry name" value="Fasciclin"/>
    <property type="match status" value="4"/>
</dbReference>
<feature type="domain" description="FAS1" evidence="3">
    <location>
        <begin position="422"/>
        <end position="556"/>
    </location>
</feature>
<protein>
    <recommendedName>
        <fullName evidence="3">FAS1 domain-containing protein</fullName>
    </recommendedName>
</protein>
<dbReference type="EMBL" id="QKKF02035878">
    <property type="protein sequence ID" value="RZF32822.1"/>
    <property type="molecule type" value="Genomic_DNA"/>
</dbReference>
<name>A0A482WHS3_LAOST</name>
<feature type="domain" description="FAS1" evidence="3">
    <location>
        <begin position="560"/>
        <end position="694"/>
    </location>
</feature>
<dbReference type="GO" id="GO:0005615">
    <property type="term" value="C:extracellular space"/>
    <property type="evidence" value="ECO:0007669"/>
    <property type="project" value="TreeGrafter"/>
</dbReference>
<feature type="signal peptide" evidence="2">
    <location>
        <begin position="1"/>
        <end position="25"/>
    </location>
</feature>
<dbReference type="InterPro" id="IPR036378">
    <property type="entry name" value="FAS1_dom_sf"/>
</dbReference>